<feature type="coiled-coil region" evidence="7">
    <location>
        <begin position="66"/>
        <end position="100"/>
    </location>
</feature>
<keyword evidence="10" id="KW-1185">Reference proteome</keyword>
<comment type="subcellular location">
    <subcellularLocation>
        <location evidence="1">Mitochondrion</location>
    </subcellularLocation>
</comment>
<dbReference type="AlphaFoldDB" id="A0AAD6J5X4"/>
<accession>A0AAD6J5X4</accession>
<dbReference type="GO" id="GO:0005739">
    <property type="term" value="C:mitochondrion"/>
    <property type="evidence" value="ECO:0007669"/>
    <property type="project" value="UniProtKB-SubCell"/>
</dbReference>
<dbReference type="EMBL" id="JAQGDS010000001">
    <property type="protein sequence ID" value="KAJ6264392.1"/>
    <property type="molecule type" value="Genomic_DNA"/>
</dbReference>
<sequence length="106" mass="12009">MTLRIALSRTIARLPTRSSAFRPAVTPLIMNRGYSEGDTGSMRAGGDAAGDSFTRREKAAEDYYVKQREKERITKLREKLAEQRKHLDSLEEDIKELEKEAGGEHN</sequence>
<dbReference type="PANTHER" id="PTHR48417">
    <property type="entry name" value="ATP SYNTHASE F1 SUBUNIT EPSILON"/>
    <property type="match status" value="1"/>
</dbReference>
<evidence type="ECO:0000313" key="9">
    <source>
        <dbReference type="EMBL" id="KAJ6264392.1"/>
    </source>
</evidence>
<keyword evidence="4 7" id="KW-0175">Coiled coil</keyword>
<evidence type="ECO:0000256" key="2">
    <source>
        <dbReference type="ARBA" id="ARBA00010901"/>
    </source>
</evidence>
<reference evidence="9" key="1">
    <citation type="submission" date="2023-01" db="EMBL/GenBank/DDBJ databases">
        <title>The chitinases involved in constricting ring structure development in the nematode-trapping fungus Drechslerella dactyloides.</title>
        <authorList>
            <person name="Wang R."/>
            <person name="Zhang L."/>
            <person name="Tang P."/>
            <person name="Li S."/>
            <person name="Liang L."/>
        </authorList>
    </citation>
    <scope>NUCLEOTIDE SEQUENCE</scope>
    <source>
        <strain evidence="9">YMF1.00031</strain>
    </source>
</reference>
<comment type="function">
    <text evidence="6">Inhibits the enzyme activity of ATPase.</text>
</comment>
<evidence type="ECO:0000256" key="7">
    <source>
        <dbReference type="SAM" id="Coils"/>
    </source>
</evidence>
<evidence type="ECO:0000256" key="6">
    <source>
        <dbReference type="RuleBase" id="RU368087"/>
    </source>
</evidence>
<feature type="region of interest" description="Disordered" evidence="8">
    <location>
        <begin position="31"/>
        <end position="53"/>
    </location>
</feature>
<dbReference type="SUPFAM" id="SSF64602">
    <property type="entry name" value="F1 ATPase inhibitor, IF1, C-terminal domain"/>
    <property type="match status" value="1"/>
</dbReference>
<evidence type="ECO:0000256" key="3">
    <source>
        <dbReference type="ARBA" id="ARBA00022946"/>
    </source>
</evidence>
<dbReference type="Proteomes" id="UP001221413">
    <property type="component" value="Unassembled WGS sequence"/>
</dbReference>
<dbReference type="GO" id="GO:0042030">
    <property type="term" value="F:ATPase inhibitor activity"/>
    <property type="evidence" value="ECO:0007669"/>
    <property type="project" value="InterPro"/>
</dbReference>
<keyword evidence="3" id="KW-0809">Transit peptide</keyword>
<gene>
    <name evidence="9" type="ORF">Dda_0538</name>
</gene>
<protein>
    <recommendedName>
        <fullName evidence="6">ATPase inhibitor, mitochondrial</fullName>
    </recommendedName>
</protein>
<dbReference type="Pfam" id="PF04568">
    <property type="entry name" value="IATP"/>
    <property type="match status" value="1"/>
</dbReference>
<comment type="caution">
    <text evidence="9">The sequence shown here is derived from an EMBL/GenBank/DDBJ whole genome shotgun (WGS) entry which is preliminary data.</text>
</comment>
<evidence type="ECO:0000256" key="8">
    <source>
        <dbReference type="SAM" id="MobiDB-lite"/>
    </source>
</evidence>
<keyword evidence="5" id="KW-0496">Mitochondrion</keyword>
<evidence type="ECO:0000313" key="10">
    <source>
        <dbReference type="Proteomes" id="UP001221413"/>
    </source>
</evidence>
<comment type="similarity">
    <text evidence="2 6">Belongs to the ATPase inhibitor family.</text>
</comment>
<evidence type="ECO:0000256" key="4">
    <source>
        <dbReference type="ARBA" id="ARBA00023054"/>
    </source>
</evidence>
<dbReference type="PANTHER" id="PTHR48417:SF1">
    <property type="entry name" value="ATP SYNTHASE F1 SUBUNIT EPSILON"/>
    <property type="match status" value="1"/>
</dbReference>
<dbReference type="Gene3D" id="1.20.5.500">
    <property type="entry name" value="Single helix bin"/>
    <property type="match status" value="1"/>
</dbReference>
<evidence type="ECO:0000256" key="5">
    <source>
        <dbReference type="ARBA" id="ARBA00023128"/>
    </source>
</evidence>
<organism evidence="9 10">
    <name type="scientific">Drechslerella dactyloides</name>
    <name type="common">Nematode-trapping fungus</name>
    <name type="synonym">Arthrobotrys dactyloides</name>
    <dbReference type="NCBI Taxonomy" id="74499"/>
    <lineage>
        <taxon>Eukaryota</taxon>
        <taxon>Fungi</taxon>
        <taxon>Dikarya</taxon>
        <taxon>Ascomycota</taxon>
        <taxon>Pezizomycotina</taxon>
        <taxon>Orbiliomycetes</taxon>
        <taxon>Orbiliales</taxon>
        <taxon>Orbiliaceae</taxon>
        <taxon>Drechslerella</taxon>
    </lineage>
</organism>
<name>A0AAD6J5X4_DREDA</name>
<proteinExistence type="inferred from homology"/>
<evidence type="ECO:0000256" key="1">
    <source>
        <dbReference type="ARBA" id="ARBA00004173"/>
    </source>
</evidence>
<dbReference type="InterPro" id="IPR007648">
    <property type="entry name" value="ATPase_inhibitor_mt"/>
</dbReference>